<sequence length="288" mass="31579">MPGVRIVTDSTCDLPPELAQQYGIIVVPLQIHINGDNYLDRVEISVEEFHRRLANWPSNLPLPTTTHPRQEVFEDLYKQILKDGESVISIHHSAKLGGTFASAVAAKNSILAPTTQIAVIDSLTASFGLGIIAIEAAKRARKGAHHVELVRLINRMIYQTHVIFFTDTMTHITAGGRIGKAQAALGVTPSSNFRPLLRLEDGLIVPFERTRTRTKAIEGLCEFIEDFPHIDEMAIMHSNSASDVDTLLTRIAPVFPREKVFVGLFSPVLATHLGPGAMGVTVYEGGIF</sequence>
<accession>A0A8T7M2P4</accession>
<evidence type="ECO:0000256" key="1">
    <source>
        <dbReference type="ARBA" id="ARBA00023121"/>
    </source>
</evidence>
<dbReference type="Gene3D" id="3.40.50.10170">
    <property type="match status" value="1"/>
</dbReference>
<dbReference type="RefSeq" id="WP_341469215.1">
    <property type="nucleotide sequence ID" value="NZ_CP128399.1"/>
</dbReference>
<protein>
    <submittedName>
        <fullName evidence="2">DegV family protein</fullName>
    </submittedName>
</protein>
<dbReference type="GO" id="GO:0008289">
    <property type="term" value="F:lipid binding"/>
    <property type="evidence" value="ECO:0007669"/>
    <property type="project" value="UniProtKB-KW"/>
</dbReference>
<dbReference type="InterPro" id="IPR003797">
    <property type="entry name" value="DegV"/>
</dbReference>
<name>A0A8T7M2P4_9CHLR</name>
<organism evidence="2 4">
    <name type="scientific">Candidatus Chlorohelix allophototropha</name>
    <dbReference type="NCBI Taxonomy" id="3003348"/>
    <lineage>
        <taxon>Bacteria</taxon>
        <taxon>Bacillati</taxon>
        <taxon>Chloroflexota</taxon>
        <taxon>Chloroflexia</taxon>
        <taxon>Candidatus Chloroheliales</taxon>
        <taxon>Candidatus Chloroheliaceae</taxon>
        <taxon>Candidatus Chlorohelix</taxon>
    </lineage>
</organism>
<dbReference type="InterPro" id="IPR050270">
    <property type="entry name" value="DegV_domain_contain"/>
</dbReference>
<dbReference type="Proteomes" id="UP000521676">
    <property type="component" value="Unassembled WGS sequence"/>
</dbReference>
<dbReference type="InterPro" id="IPR043168">
    <property type="entry name" value="DegV_C"/>
</dbReference>
<dbReference type="Proteomes" id="UP001431572">
    <property type="component" value="Chromosome 1"/>
</dbReference>
<dbReference type="EMBL" id="JACATZ010000001">
    <property type="protein sequence ID" value="NWJ45446.1"/>
    <property type="molecule type" value="Genomic_DNA"/>
</dbReference>
<evidence type="ECO:0000313" key="4">
    <source>
        <dbReference type="Proteomes" id="UP000521676"/>
    </source>
</evidence>
<keyword evidence="1" id="KW-0446">Lipid-binding</keyword>
<dbReference type="AlphaFoldDB" id="A0A8T7M2P4"/>
<evidence type="ECO:0000313" key="3">
    <source>
        <dbReference type="EMBL" id="WJW67319.1"/>
    </source>
</evidence>
<dbReference type="PANTHER" id="PTHR33434">
    <property type="entry name" value="DEGV DOMAIN-CONTAINING PROTEIN DR_1986-RELATED"/>
    <property type="match status" value="1"/>
</dbReference>
<proteinExistence type="predicted"/>
<dbReference type="SUPFAM" id="SSF82549">
    <property type="entry name" value="DAK1/DegV-like"/>
    <property type="match status" value="1"/>
</dbReference>
<evidence type="ECO:0000313" key="2">
    <source>
        <dbReference type="EMBL" id="NWJ45446.1"/>
    </source>
</evidence>
<reference evidence="3" key="2">
    <citation type="journal article" date="2024" name="Nature">
        <title>Anoxygenic phototroph of the Chloroflexota uses a type I reaction centre.</title>
        <authorList>
            <person name="Tsuji J.M."/>
            <person name="Shaw N.A."/>
            <person name="Nagashima S."/>
            <person name="Venkiteswaran J.J."/>
            <person name="Schiff S.L."/>
            <person name="Watanabe T."/>
            <person name="Fukui M."/>
            <person name="Hanada S."/>
            <person name="Tank M."/>
            <person name="Neufeld J.D."/>
        </authorList>
    </citation>
    <scope>NUCLEOTIDE SEQUENCE</scope>
    <source>
        <strain evidence="3">L227-S17</strain>
    </source>
</reference>
<dbReference type="NCBIfam" id="TIGR00762">
    <property type="entry name" value="DegV"/>
    <property type="match status" value="1"/>
</dbReference>
<dbReference type="Pfam" id="PF02645">
    <property type="entry name" value="DegV"/>
    <property type="match status" value="1"/>
</dbReference>
<evidence type="ECO:0000313" key="5">
    <source>
        <dbReference type="Proteomes" id="UP001431572"/>
    </source>
</evidence>
<gene>
    <name evidence="2" type="ORF">HXX08_06155</name>
    <name evidence="3" type="ORF">OZ401_000579</name>
</gene>
<dbReference type="Gene3D" id="3.30.1180.10">
    <property type="match status" value="1"/>
</dbReference>
<keyword evidence="5" id="KW-1185">Reference proteome</keyword>
<dbReference type="PROSITE" id="PS51482">
    <property type="entry name" value="DEGV"/>
    <property type="match status" value="1"/>
</dbReference>
<reference evidence="2 4" key="1">
    <citation type="submission" date="2020-06" db="EMBL/GenBank/DDBJ databases">
        <title>Anoxygenic phototrophic Chloroflexota member uses a Type I reaction center.</title>
        <authorList>
            <person name="Tsuji J.M."/>
            <person name="Shaw N.A."/>
            <person name="Nagashima S."/>
            <person name="Venkiteswaran J."/>
            <person name="Schiff S.L."/>
            <person name="Hanada S."/>
            <person name="Tank M."/>
            <person name="Neufeld J.D."/>
        </authorList>
    </citation>
    <scope>NUCLEOTIDE SEQUENCE [LARGE SCALE GENOMIC DNA]</scope>
    <source>
        <strain evidence="2">L227-S17</strain>
    </source>
</reference>
<dbReference type="PANTHER" id="PTHR33434:SF2">
    <property type="entry name" value="FATTY ACID-BINDING PROTEIN TM_1468"/>
    <property type="match status" value="1"/>
</dbReference>
<dbReference type="EMBL" id="CP128399">
    <property type="protein sequence ID" value="WJW67319.1"/>
    <property type="molecule type" value="Genomic_DNA"/>
</dbReference>